<dbReference type="PANTHER" id="PTHR12630:SF1">
    <property type="entry name" value="GLUCOSIDASE 2 SUBUNIT BETA"/>
    <property type="match status" value="1"/>
</dbReference>
<dbReference type="Proteomes" id="UP000267821">
    <property type="component" value="Unassembled WGS sequence"/>
</dbReference>
<keyword evidence="4" id="KW-1015">Disulfide bond</keyword>
<keyword evidence="5" id="KW-0175">Coiled coil</keyword>
<evidence type="ECO:0000256" key="6">
    <source>
        <dbReference type="SAM" id="SignalP"/>
    </source>
</evidence>
<dbReference type="STRING" id="1051890.A0A3N4LDA8"/>
<proteinExistence type="predicted"/>
<feature type="chain" id="PRO_5017962699" description="Glucosidase 2 subunit beta" evidence="6">
    <location>
        <begin position="22"/>
        <end position="563"/>
    </location>
</feature>
<dbReference type="PROSITE" id="PS51914">
    <property type="entry name" value="MRH"/>
    <property type="match status" value="1"/>
</dbReference>
<keyword evidence="9" id="KW-1185">Reference proteome</keyword>
<dbReference type="AlphaFoldDB" id="A0A3N4LDA8"/>
<organism evidence="8 9">
    <name type="scientific">Terfezia boudieri ATCC MYA-4762</name>
    <dbReference type="NCBI Taxonomy" id="1051890"/>
    <lineage>
        <taxon>Eukaryota</taxon>
        <taxon>Fungi</taxon>
        <taxon>Dikarya</taxon>
        <taxon>Ascomycota</taxon>
        <taxon>Pezizomycotina</taxon>
        <taxon>Pezizomycetes</taxon>
        <taxon>Pezizales</taxon>
        <taxon>Pezizaceae</taxon>
        <taxon>Terfezia</taxon>
    </lineage>
</organism>
<evidence type="ECO:0000256" key="2">
    <source>
        <dbReference type="ARBA" id="ARBA00022729"/>
    </source>
</evidence>
<keyword evidence="2 6" id="KW-0732">Signal</keyword>
<dbReference type="InterPro" id="IPR028146">
    <property type="entry name" value="PRKCSH_N"/>
</dbReference>
<dbReference type="SUPFAM" id="SSF57424">
    <property type="entry name" value="LDL receptor-like module"/>
    <property type="match status" value="1"/>
</dbReference>
<dbReference type="InterPro" id="IPR036607">
    <property type="entry name" value="PRKCSH"/>
</dbReference>
<evidence type="ECO:0000256" key="4">
    <source>
        <dbReference type="ARBA" id="ARBA00023157"/>
    </source>
</evidence>
<feature type="signal peptide" evidence="6">
    <location>
        <begin position="1"/>
        <end position="21"/>
    </location>
</feature>
<keyword evidence="3" id="KW-0256">Endoplasmic reticulum</keyword>
<dbReference type="PANTHER" id="PTHR12630">
    <property type="entry name" value="N-LINKED OLIGOSACCHARIDE PROCESSING"/>
    <property type="match status" value="1"/>
</dbReference>
<dbReference type="Pfam" id="PF12999">
    <property type="entry name" value="PRKCSH-like"/>
    <property type="match status" value="1"/>
</dbReference>
<dbReference type="InterPro" id="IPR044865">
    <property type="entry name" value="MRH_dom"/>
</dbReference>
<dbReference type="InterPro" id="IPR009011">
    <property type="entry name" value="Man6P_isomerase_rcpt-bd_dom_sf"/>
</dbReference>
<evidence type="ECO:0000259" key="7">
    <source>
        <dbReference type="PROSITE" id="PS51914"/>
    </source>
</evidence>
<evidence type="ECO:0000256" key="5">
    <source>
        <dbReference type="SAM" id="Coils"/>
    </source>
</evidence>
<dbReference type="OrthoDB" id="28322at2759"/>
<reference evidence="8 9" key="1">
    <citation type="journal article" date="2018" name="Nat. Ecol. Evol.">
        <title>Pezizomycetes genomes reveal the molecular basis of ectomycorrhizal truffle lifestyle.</title>
        <authorList>
            <person name="Murat C."/>
            <person name="Payen T."/>
            <person name="Noel B."/>
            <person name="Kuo A."/>
            <person name="Morin E."/>
            <person name="Chen J."/>
            <person name="Kohler A."/>
            <person name="Krizsan K."/>
            <person name="Balestrini R."/>
            <person name="Da Silva C."/>
            <person name="Montanini B."/>
            <person name="Hainaut M."/>
            <person name="Levati E."/>
            <person name="Barry K.W."/>
            <person name="Belfiori B."/>
            <person name="Cichocki N."/>
            <person name="Clum A."/>
            <person name="Dockter R.B."/>
            <person name="Fauchery L."/>
            <person name="Guy J."/>
            <person name="Iotti M."/>
            <person name="Le Tacon F."/>
            <person name="Lindquist E.A."/>
            <person name="Lipzen A."/>
            <person name="Malagnac F."/>
            <person name="Mello A."/>
            <person name="Molinier V."/>
            <person name="Miyauchi S."/>
            <person name="Poulain J."/>
            <person name="Riccioni C."/>
            <person name="Rubini A."/>
            <person name="Sitrit Y."/>
            <person name="Splivallo R."/>
            <person name="Traeger S."/>
            <person name="Wang M."/>
            <person name="Zifcakova L."/>
            <person name="Wipf D."/>
            <person name="Zambonelli A."/>
            <person name="Paolocci F."/>
            <person name="Nowrousian M."/>
            <person name="Ottonello S."/>
            <person name="Baldrian P."/>
            <person name="Spatafora J.W."/>
            <person name="Henrissat B."/>
            <person name="Nagy L.G."/>
            <person name="Aury J.M."/>
            <person name="Wincker P."/>
            <person name="Grigoriev I.V."/>
            <person name="Bonfante P."/>
            <person name="Martin F.M."/>
        </authorList>
    </citation>
    <scope>NUCLEOTIDE SEQUENCE [LARGE SCALE GENOMIC DNA]</scope>
    <source>
        <strain evidence="8 9">ATCC MYA-4762</strain>
    </source>
</reference>
<dbReference type="Gene3D" id="2.70.130.10">
    <property type="entry name" value="Mannose-6-phosphate receptor binding domain"/>
    <property type="match status" value="1"/>
</dbReference>
<dbReference type="EMBL" id="ML121568">
    <property type="protein sequence ID" value="RPB20686.1"/>
    <property type="molecule type" value="Genomic_DNA"/>
</dbReference>
<accession>A0A3N4LDA8</accession>
<dbReference type="Pfam" id="PF13015">
    <property type="entry name" value="PRKCSH_1"/>
    <property type="match status" value="1"/>
</dbReference>
<dbReference type="InParanoid" id="A0A3N4LDA8"/>
<evidence type="ECO:0000313" key="8">
    <source>
        <dbReference type="EMBL" id="RPB20686.1"/>
    </source>
</evidence>
<evidence type="ECO:0000256" key="3">
    <source>
        <dbReference type="ARBA" id="ARBA00022824"/>
    </source>
</evidence>
<dbReference type="FunCoup" id="A0A3N4LDA8">
    <property type="interactions" value="543"/>
</dbReference>
<name>A0A3N4LDA8_9PEZI</name>
<dbReference type="GO" id="GO:0017177">
    <property type="term" value="C:glucosidase II complex"/>
    <property type="evidence" value="ECO:0007669"/>
    <property type="project" value="TreeGrafter"/>
</dbReference>
<dbReference type="SUPFAM" id="SSF50911">
    <property type="entry name" value="Mannose 6-phosphate receptor domain"/>
    <property type="match status" value="1"/>
</dbReference>
<feature type="coiled-coil region" evidence="5">
    <location>
        <begin position="183"/>
        <end position="270"/>
    </location>
</feature>
<protein>
    <recommendedName>
        <fullName evidence="1">Glucosidase 2 subunit beta</fullName>
    </recommendedName>
</protein>
<dbReference type="GO" id="GO:0006491">
    <property type="term" value="P:N-glycan processing"/>
    <property type="evidence" value="ECO:0007669"/>
    <property type="project" value="TreeGrafter"/>
</dbReference>
<feature type="domain" description="MRH" evidence="7">
    <location>
        <begin position="423"/>
        <end position="547"/>
    </location>
</feature>
<dbReference type="InterPro" id="IPR036055">
    <property type="entry name" value="LDL_receptor-like_sf"/>
</dbReference>
<sequence length="563" mass="63069">MHHQLLSAAVLLAASAGGALANPGVPKGVDPKDAQLYTPTGSDQHFTCLTHPSITIPFSTVNDDYCDCPDGSDEPGTSACAHLPHTQLALKGFYCANQPGSISQYLPLNRVNDGVCDYEICCDGSDEYNHVGGLQCENRCKEIGAKVKQLLGERWKVRNEGGKKRADLIEKAKVMRGVLEAGLKQLEVVIEGLEKKHAGLLEEVKIVEVRERAKAVKASKKAEKTNIVREVAKQRIDELKVHLQKLRDDERDLRERLTEAEKILEGLKQTYNPNFNDEGVKGAVRKWDDYVAEGKSVARSDAEERDLDDLLNGEGIDWDKLMPAQEEEEEIQSIYRFEEYLPKNMRDWVRQKMDEGRKFLVDNGLLAEYIPPTTHEPKAVLDAKAAASAAETELTAKRNSLNNSKSELSKDYGPNEVFRSLKGVCIDRDVGEYKYEFCFFEKAYQRSLKDSSSSFLGDHQRIEIIPPSTSAAEQEEIFPCDDVDEAHEEKLSGWVLHYDGGSQCWNGPKRSARIELYCAVENVIRSVVETEKCVYTYEVGTPVVCEGEKSAEEKMGEQVRDEL</sequence>
<evidence type="ECO:0000313" key="9">
    <source>
        <dbReference type="Proteomes" id="UP000267821"/>
    </source>
</evidence>
<dbReference type="InterPro" id="IPR039794">
    <property type="entry name" value="Gtb1-like"/>
</dbReference>
<evidence type="ECO:0000256" key="1">
    <source>
        <dbReference type="ARBA" id="ARBA00022387"/>
    </source>
</evidence>
<gene>
    <name evidence="8" type="ORF">L211DRAFT_828913</name>
</gene>